<dbReference type="RefSeq" id="WP_021458912.1">
    <property type="nucleotide sequence ID" value="NZ_AP019698.1"/>
</dbReference>
<dbReference type="STRING" id="1212545.SARL_11266"/>
<dbReference type="InterPro" id="IPR051908">
    <property type="entry name" value="Ribosomal_N-acetyltransferase"/>
</dbReference>
<protein>
    <submittedName>
        <fullName evidence="2 3">Acetyltransferase</fullName>
    </submittedName>
</protein>
<dbReference type="OrthoDB" id="9795199at2"/>
<dbReference type="EMBL" id="UGZE01000001">
    <property type="protein sequence ID" value="SUJ20644.1"/>
    <property type="molecule type" value="Genomic_DNA"/>
</dbReference>
<evidence type="ECO:0000313" key="5">
    <source>
        <dbReference type="Proteomes" id="UP000321598"/>
    </source>
</evidence>
<dbReference type="InterPro" id="IPR016181">
    <property type="entry name" value="Acyl_CoA_acyltransferase"/>
</dbReference>
<gene>
    <name evidence="3" type="ORF">NCTC12413_01700</name>
    <name evidence="2" type="ORF">SAR03_17490</name>
</gene>
<evidence type="ECO:0000259" key="1">
    <source>
        <dbReference type="Pfam" id="PF13302"/>
    </source>
</evidence>
<dbReference type="FunFam" id="3.40.630.30:FF:000047">
    <property type="entry name" value="Acetyltransferase, GNAT family"/>
    <property type="match status" value="1"/>
</dbReference>
<dbReference type="PANTHER" id="PTHR43441">
    <property type="entry name" value="RIBOSOMAL-PROTEIN-SERINE ACETYLTRANSFERASE"/>
    <property type="match status" value="1"/>
</dbReference>
<feature type="domain" description="N-acetyltransferase" evidence="1">
    <location>
        <begin position="35"/>
        <end position="173"/>
    </location>
</feature>
<dbReference type="Pfam" id="PF13302">
    <property type="entry name" value="Acetyltransf_3"/>
    <property type="match status" value="1"/>
</dbReference>
<dbReference type="InterPro" id="IPR000182">
    <property type="entry name" value="GNAT_dom"/>
</dbReference>
<reference evidence="3 4" key="1">
    <citation type="submission" date="2018-06" db="EMBL/GenBank/DDBJ databases">
        <authorList>
            <consortium name="Pathogen Informatics"/>
            <person name="Doyle S."/>
        </authorList>
    </citation>
    <scope>NUCLEOTIDE SEQUENCE [LARGE SCALE GENOMIC DNA]</scope>
    <source>
        <strain evidence="3 4">NCTC12413</strain>
    </source>
</reference>
<dbReference type="GeneID" id="97288048"/>
<dbReference type="PANTHER" id="PTHR43441:SF2">
    <property type="entry name" value="FAMILY ACETYLTRANSFERASE, PUTATIVE (AFU_ORTHOLOGUE AFUA_7G00850)-RELATED"/>
    <property type="match status" value="1"/>
</dbReference>
<organism evidence="3 4">
    <name type="scientific">Staphylococcus arlettae</name>
    <dbReference type="NCBI Taxonomy" id="29378"/>
    <lineage>
        <taxon>Bacteria</taxon>
        <taxon>Bacillati</taxon>
        <taxon>Bacillota</taxon>
        <taxon>Bacilli</taxon>
        <taxon>Bacillales</taxon>
        <taxon>Staphylococcaceae</taxon>
        <taxon>Staphylococcus</taxon>
    </lineage>
</organism>
<name>A0A380CJC1_9STAP</name>
<dbReference type="Proteomes" id="UP000254956">
    <property type="component" value="Unassembled WGS sequence"/>
</dbReference>
<keyword evidence="5" id="KW-1185">Reference proteome</keyword>
<sequence>MPYNKYNQQIGFALPDFEMPKKPTAQVLEGNYSRLEKIDNTHIDDLFKNLGNEKDNNNWTYLPREPITDYNQFKQFIQNQIDSTDPYFFAIVDKETNEALGELALLRINVQDGSIEVGHIQYSTKLQRTRIATEVHFLLAQYIFETLGFRRYEWKCDALNKASFRSAQRLGFTFEGIFRQHKIYKNRNRDTAWFSMLDAEWPEIKSEFQRWLIPNNFTSTGEQRTKLTMKE</sequence>
<dbReference type="AlphaFoldDB" id="A0A380CJC1"/>
<proteinExistence type="predicted"/>
<dbReference type="SUPFAM" id="SSF55729">
    <property type="entry name" value="Acyl-CoA N-acyltransferases (Nat)"/>
    <property type="match status" value="1"/>
</dbReference>
<reference evidence="2 5" key="2">
    <citation type="submission" date="2019-07" db="EMBL/GenBank/DDBJ databases">
        <title>Whole genome shotgun sequence of Staphylococcus arlettae NBRC 109765.</title>
        <authorList>
            <person name="Hosoyama A."/>
            <person name="Uohara A."/>
            <person name="Ohji S."/>
            <person name="Ichikawa N."/>
        </authorList>
    </citation>
    <scope>NUCLEOTIDE SEQUENCE [LARGE SCALE GENOMIC DNA]</scope>
    <source>
        <strain evidence="2 5">NBRC 109765</strain>
    </source>
</reference>
<evidence type="ECO:0000313" key="3">
    <source>
        <dbReference type="EMBL" id="SUJ20644.1"/>
    </source>
</evidence>
<evidence type="ECO:0000313" key="4">
    <source>
        <dbReference type="Proteomes" id="UP000254956"/>
    </source>
</evidence>
<dbReference type="GO" id="GO:1990189">
    <property type="term" value="F:protein N-terminal-serine acetyltransferase activity"/>
    <property type="evidence" value="ECO:0007669"/>
    <property type="project" value="TreeGrafter"/>
</dbReference>
<dbReference type="EMBL" id="BKAV01000019">
    <property type="protein sequence ID" value="GEQ00712.1"/>
    <property type="molecule type" value="Genomic_DNA"/>
</dbReference>
<dbReference type="GO" id="GO:0008999">
    <property type="term" value="F:protein-N-terminal-alanine acetyltransferase activity"/>
    <property type="evidence" value="ECO:0007669"/>
    <property type="project" value="TreeGrafter"/>
</dbReference>
<evidence type="ECO:0000313" key="2">
    <source>
        <dbReference type="EMBL" id="GEQ00712.1"/>
    </source>
</evidence>
<dbReference type="Proteomes" id="UP000321598">
    <property type="component" value="Unassembled WGS sequence"/>
</dbReference>
<accession>A0A380CJC1</accession>
<dbReference type="Gene3D" id="3.40.630.30">
    <property type="match status" value="1"/>
</dbReference>
<keyword evidence="3" id="KW-0808">Transferase</keyword>